<dbReference type="Gene3D" id="2.60.120.620">
    <property type="entry name" value="q2cbj1_9rhob like domain"/>
    <property type="match status" value="1"/>
</dbReference>
<dbReference type="Proteomes" id="UP000198606">
    <property type="component" value="Unassembled WGS sequence"/>
</dbReference>
<proteinExistence type="predicted"/>
<organism evidence="1 2">
    <name type="scientific">Phytopseudomonas flavescens</name>
    <dbReference type="NCBI Taxonomy" id="29435"/>
    <lineage>
        <taxon>Bacteria</taxon>
        <taxon>Pseudomonadati</taxon>
        <taxon>Pseudomonadota</taxon>
        <taxon>Gammaproteobacteria</taxon>
        <taxon>Pseudomonadales</taxon>
        <taxon>Pseudomonadaceae</taxon>
        <taxon>Phytopseudomonas</taxon>
    </lineage>
</organism>
<evidence type="ECO:0000313" key="2">
    <source>
        <dbReference type="Proteomes" id="UP000198606"/>
    </source>
</evidence>
<sequence length="259" mass="29854">MADFHNADLRVVPRIVSDMERQGYSVIEGFLSEEQLQTARAHVHHEVRRHHHEYFAMQGRDAVKGSIFEEMSVSPQLMALFRDIYQAGVGQPPRSPDIFPALRCLQGRTGKRESYYFHYDAAALTALIPLVIPSEGRDCGDFIFFPNLRNIRSNLYVNILEKALMQNTLTQKLMTFAVKRGWLKPQKIKIVPGNAYFFWGYRSLHANEPCDPNALRSTVLLHYGEPHSRDNLASKLLLGWNFRRARVINERTRRQDVGS</sequence>
<accession>A0A1G8BM09</accession>
<evidence type="ECO:0000313" key="1">
    <source>
        <dbReference type="EMBL" id="SDH34247.1"/>
    </source>
</evidence>
<dbReference type="EMBL" id="FNDG01000004">
    <property type="protein sequence ID" value="SDH34247.1"/>
    <property type="molecule type" value="Genomic_DNA"/>
</dbReference>
<dbReference type="RefSeq" id="WP_084304181.1">
    <property type="nucleotide sequence ID" value="NZ_FNDG01000004.1"/>
</dbReference>
<dbReference type="AlphaFoldDB" id="A0A1G8BM09"/>
<dbReference type="SUPFAM" id="SSF51197">
    <property type="entry name" value="Clavaminate synthase-like"/>
    <property type="match status" value="1"/>
</dbReference>
<reference evidence="1 2" key="1">
    <citation type="submission" date="2016-10" db="EMBL/GenBank/DDBJ databases">
        <authorList>
            <person name="de Groot N.N."/>
        </authorList>
    </citation>
    <scope>NUCLEOTIDE SEQUENCE [LARGE SCALE GENOMIC DNA]</scope>
    <source>
        <strain evidence="1 2">LMG 18387</strain>
    </source>
</reference>
<name>A0A1G8BM09_9GAMM</name>
<protein>
    <recommendedName>
        <fullName evidence="3">Phytanoyl-CoA dioxygenase (PhyH)</fullName>
    </recommendedName>
</protein>
<evidence type="ECO:0008006" key="3">
    <source>
        <dbReference type="Google" id="ProtNLM"/>
    </source>
</evidence>
<gene>
    <name evidence="1" type="ORF">SAMN05216588_10491</name>
</gene>